<sequence length="89" mass="10224">AIFLTESSERHQLAEQFVKDRYGLSNRELQLCELFLNGLNLEQIAEHCGISLQSARTYLKHIFSKTQCSSQVELIRLLMGLTVNFEHIA</sequence>
<dbReference type="InterPro" id="IPR000792">
    <property type="entry name" value="Tscrpt_reg_LuxR_C"/>
</dbReference>
<dbReference type="EMBL" id="JAVLSF010000572">
    <property type="protein sequence ID" value="MDR9778202.1"/>
    <property type="molecule type" value="Genomic_DNA"/>
</dbReference>
<feature type="non-terminal residue" evidence="2">
    <location>
        <position position="1"/>
    </location>
</feature>
<evidence type="ECO:0000313" key="3">
    <source>
        <dbReference type="Proteomes" id="UP001268610"/>
    </source>
</evidence>
<gene>
    <name evidence="2" type="ORF">RJJ65_37325</name>
</gene>
<comment type="caution">
    <text evidence="2">The sequence shown here is derived from an EMBL/GenBank/DDBJ whole genome shotgun (WGS) entry which is preliminary data.</text>
</comment>
<dbReference type="InterPro" id="IPR036388">
    <property type="entry name" value="WH-like_DNA-bd_sf"/>
</dbReference>
<dbReference type="SMART" id="SM00421">
    <property type="entry name" value="HTH_LUXR"/>
    <property type="match status" value="1"/>
</dbReference>
<feature type="domain" description="HTH luxR-type" evidence="1">
    <location>
        <begin position="21"/>
        <end position="78"/>
    </location>
</feature>
<dbReference type="Gene3D" id="1.10.10.10">
    <property type="entry name" value="Winged helix-like DNA-binding domain superfamily/Winged helix DNA-binding domain"/>
    <property type="match status" value="1"/>
</dbReference>
<name>A0AAJ2LNX8_9HYPH</name>
<evidence type="ECO:0000313" key="2">
    <source>
        <dbReference type="EMBL" id="MDR9778202.1"/>
    </source>
</evidence>
<dbReference type="Proteomes" id="UP001268610">
    <property type="component" value="Unassembled WGS sequence"/>
</dbReference>
<dbReference type="GO" id="GO:0003677">
    <property type="term" value="F:DNA binding"/>
    <property type="evidence" value="ECO:0007669"/>
    <property type="project" value="InterPro"/>
</dbReference>
<protein>
    <submittedName>
        <fullName evidence="2">Helix-turn-helix transcriptional regulator</fullName>
    </submittedName>
</protein>
<evidence type="ECO:0000259" key="1">
    <source>
        <dbReference type="SMART" id="SM00421"/>
    </source>
</evidence>
<organism evidence="2 3">
    <name type="scientific">Rhizobium hidalgonense</name>
    <dbReference type="NCBI Taxonomy" id="1538159"/>
    <lineage>
        <taxon>Bacteria</taxon>
        <taxon>Pseudomonadati</taxon>
        <taxon>Pseudomonadota</taxon>
        <taxon>Alphaproteobacteria</taxon>
        <taxon>Hyphomicrobiales</taxon>
        <taxon>Rhizobiaceae</taxon>
        <taxon>Rhizobium/Agrobacterium group</taxon>
        <taxon>Rhizobium</taxon>
    </lineage>
</organism>
<reference evidence="2" key="1">
    <citation type="submission" date="2023-04" db="EMBL/GenBank/DDBJ databases">
        <title>Genomic characterization of faba bean (Vicia faba) microsymbionts in Mexican soils.</title>
        <authorList>
            <person name="Rivera Orduna F.N."/>
            <person name="Guevara-Luna J."/>
            <person name="Yan J."/>
            <person name="Arroyo-Herrera I."/>
            <person name="Li Y."/>
            <person name="Vasquez-Murrieta M.S."/>
            <person name="Wang E.T."/>
        </authorList>
    </citation>
    <scope>NUCLEOTIDE SEQUENCE</scope>
    <source>
        <strain evidence="2">CH26</strain>
    </source>
</reference>
<dbReference type="InterPro" id="IPR016032">
    <property type="entry name" value="Sig_transdc_resp-reg_C-effctor"/>
</dbReference>
<proteinExistence type="predicted"/>
<dbReference type="AlphaFoldDB" id="A0AAJ2LNX8"/>
<dbReference type="GO" id="GO:0006355">
    <property type="term" value="P:regulation of DNA-templated transcription"/>
    <property type="evidence" value="ECO:0007669"/>
    <property type="project" value="InterPro"/>
</dbReference>
<accession>A0AAJ2LNX8</accession>
<dbReference type="Pfam" id="PF00196">
    <property type="entry name" value="GerE"/>
    <property type="match status" value="1"/>
</dbReference>
<dbReference type="RefSeq" id="WP_310866314.1">
    <property type="nucleotide sequence ID" value="NZ_JAVLSF010000572.1"/>
</dbReference>
<dbReference type="SUPFAM" id="SSF46894">
    <property type="entry name" value="C-terminal effector domain of the bipartite response regulators"/>
    <property type="match status" value="1"/>
</dbReference>